<evidence type="ECO:0000256" key="3">
    <source>
        <dbReference type="ARBA" id="ARBA00022448"/>
    </source>
</evidence>
<organism evidence="17 18">
    <name type="scientific">Eikenella corrodens</name>
    <dbReference type="NCBI Taxonomy" id="539"/>
    <lineage>
        <taxon>Bacteria</taxon>
        <taxon>Pseudomonadati</taxon>
        <taxon>Pseudomonadota</taxon>
        <taxon>Betaproteobacteria</taxon>
        <taxon>Neisseriales</taxon>
        <taxon>Neisseriaceae</taxon>
        <taxon>Eikenella</taxon>
    </lineage>
</organism>
<comment type="caution">
    <text evidence="17">The sequence shown here is derived from an EMBL/GenBank/DDBJ whole genome shotgun (WGS) entry which is preliminary data.</text>
</comment>
<dbReference type="NCBIfam" id="TIGR02121">
    <property type="entry name" value="Na_Pro_sym"/>
    <property type="match status" value="1"/>
</dbReference>
<feature type="transmembrane region" description="Helical" evidence="16">
    <location>
        <begin position="161"/>
        <end position="183"/>
    </location>
</feature>
<dbReference type="GO" id="GO:0005298">
    <property type="term" value="F:proline:sodium symporter activity"/>
    <property type="evidence" value="ECO:0007669"/>
    <property type="project" value="UniProtKB-UniRule"/>
</dbReference>
<evidence type="ECO:0000256" key="5">
    <source>
        <dbReference type="ARBA" id="ARBA00022692"/>
    </source>
</evidence>
<feature type="transmembrane region" description="Helical" evidence="16">
    <location>
        <begin position="277"/>
        <end position="295"/>
    </location>
</feature>
<dbReference type="NCBIfam" id="TIGR00813">
    <property type="entry name" value="sss"/>
    <property type="match status" value="1"/>
</dbReference>
<evidence type="ECO:0000256" key="9">
    <source>
        <dbReference type="ARBA" id="ARBA00023065"/>
    </source>
</evidence>
<feature type="transmembrane region" description="Helical" evidence="16">
    <location>
        <begin position="431"/>
        <end position="449"/>
    </location>
</feature>
<name>A0A1A9RH16_EIKCO</name>
<evidence type="ECO:0000313" key="17">
    <source>
        <dbReference type="EMBL" id="OAM17293.1"/>
    </source>
</evidence>
<dbReference type="GO" id="GO:0005886">
    <property type="term" value="C:plasma membrane"/>
    <property type="evidence" value="ECO:0007669"/>
    <property type="project" value="UniProtKB-SubCell"/>
</dbReference>
<dbReference type="GO" id="GO:0031402">
    <property type="term" value="F:sodium ion binding"/>
    <property type="evidence" value="ECO:0007669"/>
    <property type="project" value="UniProtKB-UniRule"/>
</dbReference>
<dbReference type="InterPro" id="IPR038377">
    <property type="entry name" value="Na/Glc_symporter_sf"/>
</dbReference>
<feature type="transmembrane region" description="Helical" evidence="16">
    <location>
        <begin position="73"/>
        <end position="91"/>
    </location>
</feature>
<dbReference type="CDD" id="cd11475">
    <property type="entry name" value="SLC5sbd_PutP"/>
    <property type="match status" value="1"/>
</dbReference>
<reference evidence="18" key="1">
    <citation type="submission" date="2016-05" db="EMBL/GenBank/DDBJ databases">
        <title>Draft genome of Corynebacterium afermentans subsp. afermentans LCDC 88199T.</title>
        <authorList>
            <person name="Bernier A.-M."/>
            <person name="Bernard K."/>
        </authorList>
    </citation>
    <scope>NUCLEOTIDE SEQUENCE [LARGE SCALE GENOMIC DNA]</scope>
    <source>
        <strain evidence="18">NML01-0328</strain>
    </source>
</reference>
<dbReference type="Proteomes" id="UP000078003">
    <property type="component" value="Unassembled WGS sequence"/>
</dbReference>
<proteinExistence type="inferred from homology"/>
<feature type="transmembrane region" description="Helical" evidence="16">
    <location>
        <begin position="315"/>
        <end position="340"/>
    </location>
</feature>
<feature type="transmembrane region" description="Helical" evidence="16">
    <location>
        <begin position="38"/>
        <end position="61"/>
    </location>
</feature>
<keyword evidence="10 16" id="KW-0472">Membrane</keyword>
<dbReference type="RefSeq" id="WP_064104119.1">
    <property type="nucleotide sequence ID" value="NZ_LXSF01000002.1"/>
</dbReference>
<comment type="function">
    <text evidence="16">Catalyzes the sodium-dependent uptake of extracellular L-proline.</text>
</comment>
<sequence>MNPMYITFGIYLVAVLLIGLAAYFSTRNFDDYILGGRSLGPFVTAMSAGASDMSGWLLMGLPGAVYLSGLSKSWIAIGLIIGAYLNWLLVAGRLRVHTEYNNNALTLPDYFHHRFGAQGQAMKVISAFIILFFFTIYCASGIVAGARLFQSLFTDMSYTSAMWLGAGATIAYTFIGGFLAVSWTDTVQATLMIFALLLTPVMVYLGAGGADEVSAIIQAAAATSGKEYGSLLHGTTFIGIISTAAWGLGYFGQPHILARFMAAESVKSLVGARRIGMTWMILCLGGAVAVGYYGIAYFGAHPEQAAAMQGNHERVFIALSTLLFNPWIAGVILSAILAAVMSTLSCQLLVCSSAITEDFYKGFLRPNAPQKELVWIGRIMVLAVAVIAILIAADPESKVLQLVEFAWAGFGAAFGPIVILSLFWKRMTANGALAGMIAGAAVVVLWVQVVNPALDNAGMATLYEIIPGFIACGLTAVAVSLVGKAPSEEICQRFEKADTDYRAAK</sequence>
<evidence type="ECO:0000256" key="6">
    <source>
        <dbReference type="ARBA" id="ARBA00022847"/>
    </source>
</evidence>
<evidence type="ECO:0000256" key="13">
    <source>
        <dbReference type="ARBA" id="ARBA00067214"/>
    </source>
</evidence>
<feature type="transmembrane region" description="Helical" evidence="16">
    <location>
        <begin position="405"/>
        <end position="424"/>
    </location>
</feature>
<dbReference type="AlphaFoldDB" id="A0A1A9RH16"/>
<dbReference type="InterPro" id="IPR050277">
    <property type="entry name" value="Sodium:Solute_Symporter"/>
</dbReference>
<keyword evidence="16" id="KW-0997">Cell inner membrane</keyword>
<accession>A0A1A9RH16</accession>
<keyword evidence="8 16" id="KW-0915">Sodium</keyword>
<dbReference type="FunFam" id="1.20.1730.10:FF:000002">
    <property type="entry name" value="Sodium/proline symporter"/>
    <property type="match status" value="1"/>
</dbReference>
<dbReference type="PANTHER" id="PTHR48086:SF3">
    <property type="entry name" value="SODIUM_PROLINE SYMPORTER"/>
    <property type="match status" value="1"/>
</dbReference>
<evidence type="ECO:0000256" key="7">
    <source>
        <dbReference type="ARBA" id="ARBA00022989"/>
    </source>
</evidence>
<dbReference type="EMBL" id="LXSF01000002">
    <property type="protein sequence ID" value="OAM17293.1"/>
    <property type="molecule type" value="Genomic_DNA"/>
</dbReference>
<feature type="transmembrane region" description="Helical" evidence="16">
    <location>
        <begin position="461"/>
        <end position="483"/>
    </location>
</feature>
<evidence type="ECO:0000256" key="4">
    <source>
        <dbReference type="ARBA" id="ARBA00022475"/>
    </source>
</evidence>
<dbReference type="InterPro" id="IPR018212">
    <property type="entry name" value="Na/solute_symporter_CS"/>
</dbReference>
<evidence type="ECO:0000256" key="11">
    <source>
        <dbReference type="ARBA" id="ARBA00023201"/>
    </source>
</evidence>
<feature type="transmembrane region" description="Helical" evidence="16">
    <location>
        <begin position="373"/>
        <end position="393"/>
    </location>
</feature>
<feature type="transmembrane region" description="Helical" evidence="16">
    <location>
        <begin position="190"/>
        <end position="210"/>
    </location>
</feature>
<dbReference type="Pfam" id="PF00474">
    <property type="entry name" value="SSF"/>
    <property type="match status" value="1"/>
</dbReference>
<keyword evidence="9 16" id="KW-0406">Ion transport</keyword>
<evidence type="ECO:0000256" key="16">
    <source>
        <dbReference type="RuleBase" id="RU366012"/>
    </source>
</evidence>
<keyword evidence="7 16" id="KW-1133">Transmembrane helix</keyword>
<keyword evidence="16" id="KW-0029">Amino-acid transport</keyword>
<comment type="catalytic activity">
    <reaction evidence="12">
        <text>L-proline(in) + Na(+)(in) = L-proline(out) + Na(+)(out)</text>
        <dbReference type="Rhea" id="RHEA:28967"/>
        <dbReference type="ChEBI" id="CHEBI:29101"/>
        <dbReference type="ChEBI" id="CHEBI:60039"/>
    </reaction>
</comment>
<dbReference type="InterPro" id="IPR011851">
    <property type="entry name" value="Na/Pro_symporter"/>
</dbReference>
<dbReference type="PROSITE" id="PS00457">
    <property type="entry name" value="NA_SOLUT_SYMP_2"/>
    <property type="match status" value="1"/>
</dbReference>
<evidence type="ECO:0000256" key="15">
    <source>
        <dbReference type="RuleBase" id="RU362091"/>
    </source>
</evidence>
<keyword evidence="4" id="KW-1003">Cell membrane</keyword>
<protein>
    <recommendedName>
        <fullName evidence="13 16">Sodium/proline symporter</fullName>
    </recommendedName>
    <alternativeName>
        <fullName evidence="14 16">Proline permease</fullName>
    </alternativeName>
</protein>
<dbReference type="InterPro" id="IPR001734">
    <property type="entry name" value="Na/solute_symporter"/>
</dbReference>
<dbReference type="PROSITE" id="PS50283">
    <property type="entry name" value="NA_SOLUT_SYMP_3"/>
    <property type="match status" value="1"/>
</dbReference>
<evidence type="ECO:0000256" key="12">
    <source>
        <dbReference type="ARBA" id="ARBA00033708"/>
    </source>
</evidence>
<gene>
    <name evidence="17" type="ORF">A7P85_02805</name>
</gene>
<dbReference type="GO" id="GO:0015824">
    <property type="term" value="P:proline transport"/>
    <property type="evidence" value="ECO:0007669"/>
    <property type="project" value="UniProtKB-UniRule"/>
</dbReference>
<evidence type="ECO:0000256" key="8">
    <source>
        <dbReference type="ARBA" id="ARBA00023053"/>
    </source>
</evidence>
<evidence type="ECO:0000256" key="2">
    <source>
        <dbReference type="ARBA" id="ARBA00006434"/>
    </source>
</evidence>
<keyword evidence="6 16" id="KW-0769">Symport</keyword>
<dbReference type="GO" id="GO:0015193">
    <property type="term" value="F:L-proline transmembrane transporter activity"/>
    <property type="evidence" value="ECO:0007669"/>
    <property type="project" value="TreeGrafter"/>
</dbReference>
<feature type="transmembrane region" description="Helical" evidence="16">
    <location>
        <begin position="230"/>
        <end position="251"/>
    </location>
</feature>
<evidence type="ECO:0000256" key="14">
    <source>
        <dbReference type="ARBA" id="ARBA00082709"/>
    </source>
</evidence>
<evidence type="ECO:0000313" key="18">
    <source>
        <dbReference type="Proteomes" id="UP000078003"/>
    </source>
</evidence>
<keyword evidence="3 16" id="KW-0813">Transport</keyword>
<dbReference type="PANTHER" id="PTHR48086">
    <property type="entry name" value="SODIUM/PROLINE SYMPORTER-RELATED"/>
    <property type="match status" value="1"/>
</dbReference>
<feature type="transmembrane region" description="Helical" evidence="16">
    <location>
        <begin position="6"/>
        <end position="26"/>
    </location>
</feature>
<keyword evidence="5 16" id="KW-0812">Transmembrane</keyword>
<comment type="similarity">
    <text evidence="2 15">Belongs to the sodium:solute symporter (SSF) (TC 2.A.21) family.</text>
</comment>
<keyword evidence="11 16" id="KW-0739">Sodium transport</keyword>
<evidence type="ECO:0000256" key="1">
    <source>
        <dbReference type="ARBA" id="ARBA00004651"/>
    </source>
</evidence>
<dbReference type="Gene3D" id="1.20.1730.10">
    <property type="entry name" value="Sodium/glucose cotransporter"/>
    <property type="match status" value="1"/>
</dbReference>
<evidence type="ECO:0000256" key="10">
    <source>
        <dbReference type="ARBA" id="ARBA00023136"/>
    </source>
</evidence>
<feature type="transmembrane region" description="Helical" evidence="16">
    <location>
        <begin position="124"/>
        <end position="149"/>
    </location>
</feature>
<comment type="subcellular location">
    <subcellularLocation>
        <location evidence="16">Cell inner membrane</location>
        <topology evidence="16">Multi-pass membrane protein</topology>
    </subcellularLocation>
    <subcellularLocation>
        <location evidence="1">Cell membrane</location>
        <topology evidence="1">Multi-pass membrane protein</topology>
    </subcellularLocation>
</comment>